<dbReference type="AlphaFoldDB" id="A0AAD6AJ99"/>
<dbReference type="InterPro" id="IPR023298">
    <property type="entry name" value="ATPase_P-typ_TM_dom_sf"/>
</dbReference>
<feature type="transmembrane region" description="Helical" evidence="4">
    <location>
        <begin position="100"/>
        <end position="120"/>
    </location>
</feature>
<evidence type="ECO:0000313" key="6">
    <source>
        <dbReference type="EMBL" id="KAJ4925726.1"/>
    </source>
</evidence>
<dbReference type="PANTHER" id="PTHR24092:SF98">
    <property type="entry name" value="PHOSPHOLIPID-TRANSPORTING ATPASE IB"/>
    <property type="match status" value="1"/>
</dbReference>
<dbReference type="SUPFAM" id="SSF81665">
    <property type="entry name" value="Calcium ATPase, transmembrane domain M"/>
    <property type="match status" value="1"/>
</dbReference>
<evidence type="ECO:0000256" key="1">
    <source>
        <dbReference type="ARBA" id="ARBA00004141"/>
    </source>
</evidence>
<keyword evidence="3" id="KW-0460">Magnesium</keyword>
<dbReference type="GO" id="GO:0046872">
    <property type="term" value="F:metal ion binding"/>
    <property type="evidence" value="ECO:0007669"/>
    <property type="project" value="UniProtKB-KW"/>
</dbReference>
<reference evidence="6" key="1">
    <citation type="submission" date="2022-11" db="EMBL/GenBank/DDBJ databases">
        <title>Chromosome-level genome of Pogonophryne albipinna.</title>
        <authorList>
            <person name="Jo E."/>
        </authorList>
    </citation>
    <scope>NUCLEOTIDE SEQUENCE</scope>
    <source>
        <strain evidence="6">SGF0006</strain>
        <tissue evidence="6">Muscle</tissue>
    </source>
</reference>
<protein>
    <recommendedName>
        <fullName evidence="5">P-type ATPase C-terminal domain-containing protein</fullName>
    </recommendedName>
</protein>
<comment type="caution">
    <text evidence="6">The sequence shown here is derived from an EMBL/GenBank/DDBJ whole genome shotgun (WGS) entry which is preliminary data.</text>
</comment>
<dbReference type="InterPro" id="IPR032630">
    <property type="entry name" value="P_typ_ATPase_c"/>
</dbReference>
<keyword evidence="4" id="KW-1133">Transmembrane helix</keyword>
<dbReference type="GO" id="GO:0005886">
    <property type="term" value="C:plasma membrane"/>
    <property type="evidence" value="ECO:0007669"/>
    <property type="project" value="TreeGrafter"/>
</dbReference>
<feature type="transmembrane region" description="Helical" evidence="4">
    <location>
        <begin position="156"/>
        <end position="176"/>
    </location>
</feature>
<evidence type="ECO:0000259" key="5">
    <source>
        <dbReference type="Pfam" id="PF16212"/>
    </source>
</evidence>
<dbReference type="Pfam" id="PF16212">
    <property type="entry name" value="PhoLip_ATPase_C"/>
    <property type="match status" value="1"/>
</dbReference>
<proteinExistence type="predicted"/>
<organism evidence="6 7">
    <name type="scientific">Pogonophryne albipinna</name>
    <dbReference type="NCBI Taxonomy" id="1090488"/>
    <lineage>
        <taxon>Eukaryota</taxon>
        <taxon>Metazoa</taxon>
        <taxon>Chordata</taxon>
        <taxon>Craniata</taxon>
        <taxon>Vertebrata</taxon>
        <taxon>Euteleostomi</taxon>
        <taxon>Actinopterygii</taxon>
        <taxon>Neopterygii</taxon>
        <taxon>Teleostei</taxon>
        <taxon>Neoteleostei</taxon>
        <taxon>Acanthomorphata</taxon>
        <taxon>Eupercaria</taxon>
        <taxon>Perciformes</taxon>
        <taxon>Notothenioidei</taxon>
        <taxon>Pogonophryne</taxon>
    </lineage>
</organism>
<evidence type="ECO:0000256" key="2">
    <source>
        <dbReference type="ARBA" id="ARBA00022723"/>
    </source>
</evidence>
<dbReference type="GO" id="GO:0045332">
    <property type="term" value="P:phospholipid translocation"/>
    <property type="evidence" value="ECO:0007669"/>
    <property type="project" value="TreeGrafter"/>
</dbReference>
<accession>A0AAD6AJ99</accession>
<dbReference type="GO" id="GO:0005802">
    <property type="term" value="C:trans-Golgi network"/>
    <property type="evidence" value="ECO:0007669"/>
    <property type="project" value="TreeGrafter"/>
</dbReference>
<feature type="domain" description="P-type ATPase C-terminal" evidence="5">
    <location>
        <begin position="29"/>
        <end position="190"/>
    </location>
</feature>
<name>A0AAD6AJ99_9TELE</name>
<dbReference type="Proteomes" id="UP001219934">
    <property type="component" value="Unassembled WGS sequence"/>
</dbReference>
<evidence type="ECO:0000256" key="4">
    <source>
        <dbReference type="SAM" id="Phobius"/>
    </source>
</evidence>
<keyword evidence="4" id="KW-0472">Membrane</keyword>
<evidence type="ECO:0000256" key="3">
    <source>
        <dbReference type="ARBA" id="ARBA00022842"/>
    </source>
</evidence>
<dbReference type="EMBL" id="JAPTMU010000021">
    <property type="protein sequence ID" value="KAJ4925726.1"/>
    <property type="molecule type" value="Genomic_DNA"/>
</dbReference>
<keyword evidence="2" id="KW-0479">Metal-binding</keyword>
<gene>
    <name evidence="6" type="ORF">JOQ06_018446</name>
</gene>
<dbReference type="PANTHER" id="PTHR24092">
    <property type="entry name" value="PROBABLE PHOSPHOLIPID-TRANSPORTING ATPASE"/>
    <property type="match status" value="1"/>
</dbReference>
<keyword evidence="4" id="KW-0812">Transmembrane</keyword>
<keyword evidence="7" id="KW-1185">Reference proteome</keyword>
<sequence>MSCCCFHYQYLPKADLPSAIVPLIPLIPLFVSQLWFAFVNGFSGQILFERWCIGLYNVIFTALPPFTLGIFDRPCSQQNMRRFPQLYRITQNAEGFNTKVFWGTCINALIHSIILFWFPLKMLEHDAPFSSGQGNDYLFVGNMVYTTTAWTKFSHLAVWGSMALWMVFFAVYSAIWPSIPIAPDMLGQASCTCCVSPELLIFTALCGGVDSRAGDEDPAGKVMQCWYFWLGLILVPAACLLKDFAWIATRRTVRKSLLEEVQELEARAVDPGAAVLRDASGRSLNERAHLLTRVFRKAPSTVGRSNSVQQTVSHGYAFSQEEHGVVSQSEMVRSYDTTRERPSL</sequence>
<dbReference type="GO" id="GO:0048666">
    <property type="term" value="P:neuron development"/>
    <property type="evidence" value="ECO:0007669"/>
    <property type="project" value="TreeGrafter"/>
</dbReference>
<comment type="subcellular location">
    <subcellularLocation>
        <location evidence="1">Membrane</location>
        <topology evidence="1">Multi-pass membrane protein</topology>
    </subcellularLocation>
</comment>
<evidence type="ECO:0000313" key="7">
    <source>
        <dbReference type="Proteomes" id="UP001219934"/>
    </source>
</evidence>
<dbReference type="GO" id="GO:0140326">
    <property type="term" value="F:ATPase-coupled intramembrane lipid transporter activity"/>
    <property type="evidence" value="ECO:0007669"/>
    <property type="project" value="TreeGrafter"/>
</dbReference>
<feature type="transmembrane region" description="Helical" evidence="4">
    <location>
        <begin position="51"/>
        <end position="71"/>
    </location>
</feature>
<feature type="transmembrane region" description="Helical" evidence="4">
    <location>
        <begin position="226"/>
        <end position="248"/>
    </location>
</feature>
<feature type="transmembrane region" description="Helical" evidence="4">
    <location>
        <begin position="19"/>
        <end position="39"/>
    </location>
</feature>